<dbReference type="SUPFAM" id="SSF53474">
    <property type="entry name" value="alpha/beta-Hydrolases"/>
    <property type="match status" value="1"/>
</dbReference>
<dbReference type="EMBL" id="ML977513">
    <property type="protein sequence ID" value="KAF2126321.1"/>
    <property type="molecule type" value="Genomic_DNA"/>
</dbReference>
<dbReference type="InterPro" id="IPR052542">
    <property type="entry name" value="Cholesterol_Oxidase"/>
</dbReference>
<dbReference type="RefSeq" id="XP_033520713.1">
    <property type="nucleotide sequence ID" value="XM_033670748.1"/>
</dbReference>
<dbReference type="InterPro" id="IPR029058">
    <property type="entry name" value="AB_hydrolase_fold"/>
</dbReference>
<evidence type="ECO:0000313" key="7">
    <source>
        <dbReference type="EMBL" id="KAF2126321.1"/>
    </source>
</evidence>
<reference evidence="7" key="1">
    <citation type="journal article" date="2020" name="Stud. Mycol.">
        <title>101 Dothideomycetes genomes: a test case for predicting lifestyles and emergence of pathogens.</title>
        <authorList>
            <person name="Haridas S."/>
            <person name="Albert R."/>
            <person name="Binder M."/>
            <person name="Bloem J."/>
            <person name="Labutti K."/>
            <person name="Salamov A."/>
            <person name="Andreopoulos B."/>
            <person name="Baker S."/>
            <person name="Barry K."/>
            <person name="Bills G."/>
            <person name="Bluhm B."/>
            <person name="Cannon C."/>
            <person name="Castanera R."/>
            <person name="Culley D."/>
            <person name="Daum C."/>
            <person name="Ezra D."/>
            <person name="Gonzalez J."/>
            <person name="Henrissat B."/>
            <person name="Kuo A."/>
            <person name="Liang C."/>
            <person name="Lipzen A."/>
            <person name="Lutzoni F."/>
            <person name="Magnuson J."/>
            <person name="Mondo S."/>
            <person name="Nolan M."/>
            <person name="Ohm R."/>
            <person name="Pangilinan J."/>
            <person name="Park H.-J."/>
            <person name="Ramirez L."/>
            <person name="Alfaro M."/>
            <person name="Sun H."/>
            <person name="Tritt A."/>
            <person name="Yoshinaga Y."/>
            <person name="Zwiers L.-H."/>
            <person name="Turgeon B."/>
            <person name="Goodwin S."/>
            <person name="Spatafora J."/>
            <person name="Crous P."/>
            <person name="Grigoriev I."/>
        </authorList>
    </citation>
    <scope>NUCLEOTIDE SEQUENCE</scope>
    <source>
        <strain evidence="7">CBS 119687</strain>
    </source>
</reference>
<dbReference type="Gene3D" id="3.40.50.1820">
    <property type="entry name" value="alpha/beta hydrolase"/>
    <property type="match status" value="1"/>
</dbReference>
<dbReference type="PANTHER" id="PTHR47470">
    <property type="entry name" value="CHOLESTEROL OXIDASE"/>
    <property type="match status" value="1"/>
</dbReference>
<gene>
    <name evidence="7" type="ORF">P153DRAFT_388362</name>
</gene>
<evidence type="ECO:0000256" key="1">
    <source>
        <dbReference type="ARBA" id="ARBA00001974"/>
    </source>
</evidence>
<protein>
    <submittedName>
        <fullName evidence="7">FAD/NAD(P)-binding domain-containing protein</fullName>
    </submittedName>
</protein>
<evidence type="ECO:0000313" key="8">
    <source>
        <dbReference type="Proteomes" id="UP000799771"/>
    </source>
</evidence>
<name>A0A6A6A6S4_9PLEO</name>
<evidence type="ECO:0000256" key="3">
    <source>
        <dbReference type="ARBA" id="ARBA00022827"/>
    </source>
</evidence>
<dbReference type="GeneID" id="54411180"/>
<dbReference type="GO" id="GO:0016614">
    <property type="term" value="F:oxidoreductase activity, acting on CH-OH group of donors"/>
    <property type="evidence" value="ECO:0007669"/>
    <property type="project" value="InterPro"/>
</dbReference>
<evidence type="ECO:0000259" key="6">
    <source>
        <dbReference type="PROSITE" id="PS50206"/>
    </source>
</evidence>
<dbReference type="PANTHER" id="PTHR47470:SF1">
    <property type="entry name" value="FAD-DEPENDENT OXIDOREDUCTASE 2 FAD BINDING DOMAIN-CONTAINING PROTEIN"/>
    <property type="match status" value="1"/>
</dbReference>
<dbReference type="Pfam" id="PF00732">
    <property type="entry name" value="GMC_oxred_N"/>
    <property type="match status" value="1"/>
</dbReference>
<evidence type="ECO:0000256" key="5">
    <source>
        <dbReference type="SAM" id="Phobius"/>
    </source>
</evidence>
<dbReference type="Proteomes" id="UP000799771">
    <property type="component" value="Unassembled WGS sequence"/>
</dbReference>
<keyword evidence="3" id="KW-0274">FAD</keyword>
<dbReference type="InterPro" id="IPR000172">
    <property type="entry name" value="GMC_OxRdtase_N"/>
</dbReference>
<dbReference type="PROSITE" id="PS50206">
    <property type="entry name" value="RHODANESE_3"/>
    <property type="match status" value="1"/>
</dbReference>
<feature type="domain" description="Rhodanese" evidence="6">
    <location>
        <begin position="83"/>
        <end position="125"/>
    </location>
</feature>
<dbReference type="InterPro" id="IPR003953">
    <property type="entry name" value="FAD-dep_OxRdtase_2_FAD-bd"/>
</dbReference>
<organism evidence="7 8">
    <name type="scientific">Dothidotthia symphoricarpi CBS 119687</name>
    <dbReference type="NCBI Taxonomy" id="1392245"/>
    <lineage>
        <taxon>Eukaryota</taxon>
        <taxon>Fungi</taxon>
        <taxon>Dikarya</taxon>
        <taxon>Ascomycota</taxon>
        <taxon>Pezizomycotina</taxon>
        <taxon>Dothideomycetes</taxon>
        <taxon>Pleosporomycetidae</taxon>
        <taxon>Pleosporales</taxon>
        <taxon>Dothidotthiaceae</taxon>
        <taxon>Dothidotthia</taxon>
    </lineage>
</organism>
<keyword evidence="5" id="KW-0812">Transmembrane</keyword>
<dbReference type="Pfam" id="PF00890">
    <property type="entry name" value="FAD_binding_2"/>
    <property type="match status" value="1"/>
</dbReference>
<feature type="transmembrane region" description="Helical" evidence="5">
    <location>
        <begin position="12"/>
        <end position="40"/>
    </location>
</feature>
<keyword evidence="4" id="KW-0560">Oxidoreductase</keyword>
<proteinExistence type="predicted"/>
<dbReference type="InterPro" id="IPR001763">
    <property type="entry name" value="Rhodanese-like_dom"/>
</dbReference>
<dbReference type="AlphaFoldDB" id="A0A6A6A6S4"/>
<keyword evidence="8" id="KW-1185">Reference proteome</keyword>
<keyword evidence="2" id="KW-0285">Flavoprotein</keyword>
<dbReference type="Gene3D" id="3.50.50.60">
    <property type="entry name" value="FAD/NAD(P)-binding domain"/>
    <property type="match status" value="3"/>
</dbReference>
<accession>A0A6A6A6S4</accession>
<evidence type="ECO:0000256" key="2">
    <source>
        <dbReference type="ARBA" id="ARBA00022630"/>
    </source>
</evidence>
<keyword evidence="5" id="KW-1133">Transmembrane helix</keyword>
<comment type="cofactor">
    <cofactor evidence="1">
        <name>FAD</name>
        <dbReference type="ChEBI" id="CHEBI:57692"/>
    </cofactor>
</comment>
<evidence type="ECO:0000256" key="4">
    <source>
        <dbReference type="ARBA" id="ARBA00023002"/>
    </source>
</evidence>
<dbReference type="SUPFAM" id="SSF51905">
    <property type="entry name" value="FAD/NAD(P)-binding domain"/>
    <property type="match status" value="1"/>
</dbReference>
<dbReference type="InterPro" id="IPR036188">
    <property type="entry name" value="FAD/NAD-bd_sf"/>
</dbReference>
<dbReference type="GO" id="GO:0050660">
    <property type="term" value="F:flavin adenine dinucleotide binding"/>
    <property type="evidence" value="ECO:0007669"/>
    <property type="project" value="InterPro"/>
</dbReference>
<keyword evidence="5" id="KW-0472">Membrane</keyword>
<sequence>MSIDTKGFPGSDMFLIFVTCVVSLLLLLSFIKLIYFSLYWGTNGSWNEFGSANSSQSPLPGITDENIPRLSRHPSLIRPEYDVVVIGSGYGGGVAASRMARAGKSVCLLERGTEIWPGEFPHTLKAALRTHHVTDRSFGQNWSVGNKSGLFQTTKGEGQDVFSGCGLGGTSLINAGVFLRADERILRGGSWPIEFRETDGILNQYYERAEWMLQPSPYPEAMLKPRKLSTFEAQASNINLHDCFYRPPLTTSFEHCINHAGVRMRQSLGSGNECTGVNDGSKFSVLVTYLADAWNWGTEIFCGIDVKYLRRNNTEKGYVVFYEVMDASKKKKHVMWVRAKELVFLGAGALGTTEILLRSRTHGLSTSPLLGQRISGNGDLLAFAYDCNRSINGVGRESISTPLSKQCGPTITGCIDLRCPTTTPDANDGFVVQEGVVPEALGSAIQAILETQMSSVPSPKYKTSSQAIARAKSWLLGPYCEGGSVNRTAVYLIMSHDENEGTLGIKDDKFTLQWSGIGAEQRCRKVNDLLASATASIGGTLINMPCITVHPLGGVCMSSDNTGYGGVVNQLGQLYQGQDDEVYKGIICVDASIIPTSLALAERSCDIIIRDRDWKANNRDNGILDFGGKPHITLPASSDLQLRAQQIQQVTTTAGLRFDEVLQGFLRVSDDDLDFETASKVAEQASSTAQLSITVSLHRLDQGSYKGFATGTLSCGALSQDPLLITRGLVRFFTADAGVSDAVNLIYDLDLLSTLGKAYSFQGYKRIDSSIAFSATKTWIATTTLYTTITQDKAIVARGILRVTPQALINELQTLRCDHDVNIAQRVYTKVRFLRFFASNIASYVLSPFRPLQYPTSRADKTGHFMKANSFETWITASDGVQFRIKMWEPLPDAGLKKTPIVLIPGASVDDQIFSLPTIPMNTIDYFTVRGYRCYVPVLRFGIGHEAKNGWTVFDARLDVKAALQYVRKQENDRKVYAIVHCLGSIATATALLHGDVEASWFCGLTCSQVFTDLIYSKDNNFKAGHQILIKAYRAIAGNWFPCHSTPAGRWLQYLLDQMLRFYPVGAAGEMCNSSVCHRCDVPFGRCWNHDNLNHETHVLLGDFFDGIHMDFLTHLSKMGVMPSQHLRSNLPEFVDLVTPDNVQRLAGLRVCFLSGGDNAVWQPGATKRSFDMLKKAFPNMNYERITCIQELNTMSSLANSVRLGLRTPYW</sequence>
<dbReference type="OrthoDB" id="9974421at2759"/>